<gene>
    <name evidence="1" type="ORF">C5167_040350</name>
</gene>
<name>A0A4Y7II57_PAPSO</name>
<dbReference type="Proteomes" id="UP000316621">
    <property type="component" value="Chromosome 1"/>
</dbReference>
<keyword evidence="2" id="KW-1185">Reference proteome</keyword>
<reference evidence="1 2" key="1">
    <citation type="journal article" date="2018" name="Science">
        <title>The opium poppy genome and morphinan production.</title>
        <authorList>
            <person name="Guo L."/>
            <person name="Winzer T."/>
            <person name="Yang X."/>
            <person name="Li Y."/>
            <person name="Ning Z."/>
            <person name="He Z."/>
            <person name="Teodor R."/>
            <person name="Lu Y."/>
            <person name="Bowser T.A."/>
            <person name="Graham I.A."/>
            <person name="Ye K."/>
        </authorList>
    </citation>
    <scope>NUCLEOTIDE SEQUENCE [LARGE SCALE GENOMIC DNA]</scope>
    <source>
        <strain evidence="2">cv. HN1</strain>
        <tissue evidence="1">Leaves</tissue>
    </source>
</reference>
<proteinExistence type="predicted"/>
<evidence type="ECO:0000313" key="2">
    <source>
        <dbReference type="Proteomes" id="UP000316621"/>
    </source>
</evidence>
<protein>
    <submittedName>
        <fullName evidence="1">Uncharacterized protein</fullName>
    </submittedName>
</protein>
<evidence type="ECO:0000313" key="1">
    <source>
        <dbReference type="EMBL" id="RZC47392.1"/>
    </source>
</evidence>
<organism evidence="1 2">
    <name type="scientific">Papaver somniferum</name>
    <name type="common">Opium poppy</name>
    <dbReference type="NCBI Taxonomy" id="3469"/>
    <lineage>
        <taxon>Eukaryota</taxon>
        <taxon>Viridiplantae</taxon>
        <taxon>Streptophyta</taxon>
        <taxon>Embryophyta</taxon>
        <taxon>Tracheophyta</taxon>
        <taxon>Spermatophyta</taxon>
        <taxon>Magnoliopsida</taxon>
        <taxon>Ranunculales</taxon>
        <taxon>Papaveraceae</taxon>
        <taxon>Papaveroideae</taxon>
        <taxon>Papaver</taxon>
    </lineage>
</organism>
<accession>A0A4Y7II57</accession>
<dbReference type="EMBL" id="CM010715">
    <property type="protein sequence ID" value="RZC47392.1"/>
    <property type="molecule type" value="Genomic_DNA"/>
</dbReference>
<feature type="non-terminal residue" evidence="1">
    <location>
        <position position="1"/>
    </location>
</feature>
<dbReference type="Gramene" id="RZC47392">
    <property type="protein sequence ID" value="RZC47392"/>
    <property type="gene ID" value="C5167_040350"/>
</dbReference>
<sequence length="30" mass="3268">QDGTLMADHKEVQKILFLAAELALLAIPFA</sequence>
<dbReference type="AlphaFoldDB" id="A0A4Y7II57"/>